<keyword evidence="8 20" id="KW-0963">Cytoplasm</keyword>
<dbReference type="NCBIfam" id="TIGR00179">
    <property type="entry name" value="murB"/>
    <property type="match status" value="1"/>
</dbReference>
<accession>A0A411PIE4</accession>
<keyword evidence="12 20" id="KW-0521">NADP</keyword>
<evidence type="ECO:0000256" key="5">
    <source>
        <dbReference type="ARBA" id="ARBA00010485"/>
    </source>
</evidence>
<dbReference type="InterPro" id="IPR016166">
    <property type="entry name" value="FAD-bd_PCMH"/>
</dbReference>
<dbReference type="PANTHER" id="PTHR21071:SF4">
    <property type="entry name" value="UDP-N-ACETYLENOLPYRUVOYLGLUCOSAMINE REDUCTASE"/>
    <property type="match status" value="1"/>
</dbReference>
<dbReference type="UniPathway" id="UPA00219"/>
<comment type="catalytic activity">
    <reaction evidence="19 20">
        <text>UDP-N-acetyl-alpha-D-muramate + NADP(+) = UDP-N-acetyl-3-O-(1-carboxyvinyl)-alpha-D-glucosamine + NADPH + H(+)</text>
        <dbReference type="Rhea" id="RHEA:12248"/>
        <dbReference type="ChEBI" id="CHEBI:15378"/>
        <dbReference type="ChEBI" id="CHEBI:57783"/>
        <dbReference type="ChEBI" id="CHEBI:58349"/>
        <dbReference type="ChEBI" id="CHEBI:68483"/>
        <dbReference type="ChEBI" id="CHEBI:70757"/>
        <dbReference type="EC" id="1.3.1.98"/>
    </reaction>
</comment>
<evidence type="ECO:0000256" key="18">
    <source>
        <dbReference type="ARBA" id="ARBA00031026"/>
    </source>
</evidence>
<keyword evidence="9 20" id="KW-0132">Cell division</keyword>
<keyword evidence="23" id="KW-1185">Reference proteome</keyword>
<evidence type="ECO:0000256" key="8">
    <source>
        <dbReference type="ARBA" id="ARBA00022490"/>
    </source>
</evidence>
<feature type="domain" description="FAD-binding PCMH-type" evidence="21">
    <location>
        <begin position="13"/>
        <end position="183"/>
    </location>
</feature>
<evidence type="ECO:0000313" key="22">
    <source>
        <dbReference type="EMBL" id="QBF83172.1"/>
    </source>
</evidence>
<dbReference type="GO" id="GO:0008360">
    <property type="term" value="P:regulation of cell shape"/>
    <property type="evidence" value="ECO:0007669"/>
    <property type="project" value="UniProtKB-KW"/>
</dbReference>
<evidence type="ECO:0000256" key="11">
    <source>
        <dbReference type="ARBA" id="ARBA00022827"/>
    </source>
</evidence>
<evidence type="ECO:0000256" key="12">
    <source>
        <dbReference type="ARBA" id="ARBA00022857"/>
    </source>
</evidence>
<organism evidence="22 23">
    <name type="scientific">Shewanella maritima</name>
    <dbReference type="NCBI Taxonomy" id="2520507"/>
    <lineage>
        <taxon>Bacteria</taxon>
        <taxon>Pseudomonadati</taxon>
        <taxon>Pseudomonadota</taxon>
        <taxon>Gammaproteobacteria</taxon>
        <taxon>Alteromonadales</taxon>
        <taxon>Shewanellaceae</taxon>
        <taxon>Shewanella</taxon>
    </lineage>
</organism>
<keyword evidence="14 20" id="KW-0573">Peptidoglycan synthesis</keyword>
<dbReference type="Gene3D" id="3.30.465.10">
    <property type="match status" value="1"/>
</dbReference>
<dbReference type="InterPro" id="IPR036635">
    <property type="entry name" value="MurB_C_sf"/>
</dbReference>
<dbReference type="InterPro" id="IPR003170">
    <property type="entry name" value="MurB"/>
</dbReference>
<evidence type="ECO:0000256" key="7">
    <source>
        <dbReference type="ARBA" id="ARBA00015188"/>
    </source>
</evidence>
<proteinExistence type="inferred from homology"/>
<dbReference type="GO" id="GO:0005829">
    <property type="term" value="C:cytosol"/>
    <property type="evidence" value="ECO:0007669"/>
    <property type="project" value="TreeGrafter"/>
</dbReference>
<comment type="subcellular location">
    <subcellularLocation>
        <location evidence="3 20">Cytoplasm</location>
    </subcellularLocation>
</comment>
<keyword evidence="13 20" id="KW-0133">Cell shape</keyword>
<dbReference type="GO" id="GO:0071555">
    <property type="term" value="P:cell wall organization"/>
    <property type="evidence" value="ECO:0007669"/>
    <property type="project" value="UniProtKB-KW"/>
</dbReference>
<keyword evidence="16 20" id="KW-0131">Cell cycle</keyword>
<evidence type="ECO:0000256" key="2">
    <source>
        <dbReference type="ARBA" id="ARBA00003921"/>
    </source>
</evidence>
<feature type="active site" evidence="20">
    <location>
        <position position="325"/>
    </location>
</feature>
<dbReference type="SUPFAM" id="SSF56176">
    <property type="entry name" value="FAD-binding/transporter-associated domain-like"/>
    <property type="match status" value="1"/>
</dbReference>
<dbReference type="GO" id="GO:0071949">
    <property type="term" value="F:FAD binding"/>
    <property type="evidence" value="ECO:0007669"/>
    <property type="project" value="InterPro"/>
</dbReference>
<evidence type="ECO:0000256" key="16">
    <source>
        <dbReference type="ARBA" id="ARBA00023306"/>
    </source>
</evidence>
<evidence type="ECO:0000259" key="21">
    <source>
        <dbReference type="PROSITE" id="PS51387"/>
    </source>
</evidence>
<keyword evidence="11 20" id="KW-0274">FAD</keyword>
<keyword evidence="10 20" id="KW-0285">Flavoprotein</keyword>
<dbReference type="GO" id="GO:0009252">
    <property type="term" value="P:peptidoglycan biosynthetic process"/>
    <property type="evidence" value="ECO:0007669"/>
    <property type="project" value="UniProtKB-UniRule"/>
</dbReference>
<dbReference type="InterPro" id="IPR016169">
    <property type="entry name" value="FAD-bd_PCMH_sub2"/>
</dbReference>
<dbReference type="InterPro" id="IPR011601">
    <property type="entry name" value="MurB_C"/>
</dbReference>
<gene>
    <name evidence="20" type="primary">murB</name>
    <name evidence="22" type="ORF">EXU30_11055</name>
</gene>
<dbReference type="NCBIfam" id="NF010478">
    <property type="entry name" value="PRK13903.1"/>
    <property type="match status" value="1"/>
</dbReference>
<dbReference type="Gene3D" id="3.30.43.10">
    <property type="entry name" value="Uridine Diphospho-n-acetylenolpyruvylglucosamine Reductase, domain 2"/>
    <property type="match status" value="1"/>
</dbReference>
<reference evidence="22 23" key="1">
    <citation type="submission" date="2019-02" db="EMBL/GenBank/DDBJ databases">
        <title>Shewanella sp. D4-2 isolated from Dokdo Island.</title>
        <authorList>
            <person name="Baek K."/>
        </authorList>
    </citation>
    <scope>NUCLEOTIDE SEQUENCE [LARGE SCALE GENOMIC DNA]</scope>
    <source>
        <strain evidence="22 23">D4-2</strain>
    </source>
</reference>
<dbReference type="InterPro" id="IPR006094">
    <property type="entry name" value="Oxid_FAD_bind_N"/>
</dbReference>
<dbReference type="InterPro" id="IPR016167">
    <property type="entry name" value="FAD-bd_PCMH_sub1"/>
</dbReference>
<evidence type="ECO:0000256" key="15">
    <source>
        <dbReference type="ARBA" id="ARBA00023002"/>
    </source>
</evidence>
<dbReference type="OrthoDB" id="9804753at2"/>
<dbReference type="PROSITE" id="PS51387">
    <property type="entry name" value="FAD_PCMH"/>
    <property type="match status" value="1"/>
</dbReference>
<keyword evidence="17 20" id="KW-0961">Cell wall biogenesis/degradation</keyword>
<evidence type="ECO:0000256" key="6">
    <source>
        <dbReference type="ARBA" id="ARBA00012518"/>
    </source>
</evidence>
<dbReference type="AlphaFoldDB" id="A0A411PIE4"/>
<dbReference type="Gene3D" id="3.90.78.10">
    <property type="entry name" value="UDP-N-acetylenolpyruvoylglucosamine reductase, C-terminal domain"/>
    <property type="match status" value="1"/>
</dbReference>
<protein>
    <recommendedName>
        <fullName evidence="7 20">UDP-N-acetylenolpyruvoylglucosamine reductase</fullName>
        <ecNumber evidence="6 20">1.3.1.98</ecNumber>
    </recommendedName>
    <alternativeName>
        <fullName evidence="18 20">UDP-N-acetylmuramate dehydrogenase</fullName>
    </alternativeName>
</protein>
<comment type="similarity">
    <text evidence="5 20">Belongs to the MurB family.</text>
</comment>
<evidence type="ECO:0000256" key="3">
    <source>
        <dbReference type="ARBA" id="ARBA00004496"/>
    </source>
</evidence>
<sequence length="337" mass="36624">MPVSLQQYNTLGLAQSCQALEVIESKSQLVTACQQLKVNNTPMLILGGGSNVILTADFAGTCLQMNSKGIEVHQVDGGVELMVQAGEDWHQLVEFCLAHGYYGLENLALIPGTVGAAPIQNIGAYGLELSQFCRSVEYLDLESLTFKTLNNSQCEFAYRDSVFKHQLKEKAIISAVTLFIPNDWQPNLSYGPLTHLIGTDVSAKQVFDCVCATRMSKLPDPKVLGNVGSFFKNPIIDGQQFAELKQRFDGIVGYEQDNGSVKVAAGWLIDNAGLKGYQQGAVGVHHQQALVLVNLGGANGADIRALAHYVVEVVERKFAIRLHAEPRVFGEQGEISL</sequence>
<dbReference type="Pfam" id="PF02873">
    <property type="entry name" value="MurB_C"/>
    <property type="match status" value="1"/>
</dbReference>
<comment type="pathway">
    <text evidence="4 20">Cell wall biogenesis; peptidoglycan biosynthesis.</text>
</comment>
<dbReference type="KEGG" id="smai:EXU30_11055"/>
<evidence type="ECO:0000256" key="17">
    <source>
        <dbReference type="ARBA" id="ARBA00023316"/>
    </source>
</evidence>
<keyword evidence="15 20" id="KW-0560">Oxidoreductase</keyword>
<dbReference type="PANTHER" id="PTHR21071">
    <property type="entry name" value="UDP-N-ACETYLENOLPYRUVOYLGLUCOSAMINE REDUCTASE"/>
    <property type="match status" value="1"/>
</dbReference>
<evidence type="ECO:0000256" key="10">
    <source>
        <dbReference type="ARBA" id="ARBA00022630"/>
    </source>
</evidence>
<dbReference type="SUPFAM" id="SSF56194">
    <property type="entry name" value="Uridine diphospho-N-Acetylenolpyruvylglucosamine reductase, MurB, C-terminal domain"/>
    <property type="match status" value="1"/>
</dbReference>
<evidence type="ECO:0000256" key="14">
    <source>
        <dbReference type="ARBA" id="ARBA00022984"/>
    </source>
</evidence>
<comment type="cofactor">
    <cofactor evidence="1 20">
        <name>FAD</name>
        <dbReference type="ChEBI" id="CHEBI:57692"/>
    </cofactor>
</comment>
<dbReference type="InterPro" id="IPR036318">
    <property type="entry name" value="FAD-bd_PCMH-like_sf"/>
</dbReference>
<evidence type="ECO:0000256" key="20">
    <source>
        <dbReference type="HAMAP-Rule" id="MF_00037"/>
    </source>
</evidence>
<dbReference type="RefSeq" id="WP_130600029.1">
    <property type="nucleotide sequence ID" value="NZ_CP036200.1"/>
</dbReference>
<evidence type="ECO:0000256" key="9">
    <source>
        <dbReference type="ARBA" id="ARBA00022618"/>
    </source>
</evidence>
<dbReference type="EC" id="1.3.1.98" evidence="6 20"/>
<feature type="active site" description="Proton donor" evidence="20">
    <location>
        <position position="229"/>
    </location>
</feature>
<evidence type="ECO:0000256" key="1">
    <source>
        <dbReference type="ARBA" id="ARBA00001974"/>
    </source>
</evidence>
<feature type="active site" evidence="20">
    <location>
        <position position="159"/>
    </location>
</feature>
<dbReference type="Pfam" id="PF01565">
    <property type="entry name" value="FAD_binding_4"/>
    <property type="match status" value="1"/>
</dbReference>
<dbReference type="Proteomes" id="UP000291106">
    <property type="component" value="Chromosome"/>
</dbReference>
<evidence type="ECO:0000313" key="23">
    <source>
        <dbReference type="Proteomes" id="UP000291106"/>
    </source>
</evidence>
<dbReference type="HAMAP" id="MF_00037">
    <property type="entry name" value="MurB"/>
    <property type="match status" value="1"/>
</dbReference>
<comment type="function">
    <text evidence="2 20">Cell wall formation.</text>
</comment>
<dbReference type="EMBL" id="CP036200">
    <property type="protein sequence ID" value="QBF83172.1"/>
    <property type="molecule type" value="Genomic_DNA"/>
</dbReference>
<evidence type="ECO:0000256" key="19">
    <source>
        <dbReference type="ARBA" id="ARBA00048914"/>
    </source>
</evidence>
<name>A0A411PIE4_9GAMM</name>
<dbReference type="GO" id="GO:0008762">
    <property type="term" value="F:UDP-N-acetylmuramate dehydrogenase activity"/>
    <property type="evidence" value="ECO:0007669"/>
    <property type="project" value="UniProtKB-UniRule"/>
</dbReference>
<dbReference type="NCBIfam" id="NF000755">
    <property type="entry name" value="PRK00046.1"/>
    <property type="match status" value="1"/>
</dbReference>
<dbReference type="GO" id="GO:0051301">
    <property type="term" value="P:cell division"/>
    <property type="evidence" value="ECO:0007669"/>
    <property type="project" value="UniProtKB-KW"/>
</dbReference>
<evidence type="ECO:0000256" key="13">
    <source>
        <dbReference type="ARBA" id="ARBA00022960"/>
    </source>
</evidence>
<evidence type="ECO:0000256" key="4">
    <source>
        <dbReference type="ARBA" id="ARBA00004752"/>
    </source>
</evidence>